<dbReference type="EMBL" id="JACHGN010000013">
    <property type="protein sequence ID" value="MBB5136049.1"/>
    <property type="molecule type" value="Genomic_DNA"/>
</dbReference>
<dbReference type="InterPro" id="IPR017871">
    <property type="entry name" value="ABC_transporter-like_CS"/>
</dbReference>
<dbReference type="SUPFAM" id="SSF52540">
    <property type="entry name" value="P-loop containing nucleoside triphosphate hydrolases"/>
    <property type="match status" value="1"/>
</dbReference>
<evidence type="ECO:0000256" key="5">
    <source>
        <dbReference type="ARBA" id="ARBA00022970"/>
    </source>
</evidence>
<evidence type="ECO:0000256" key="1">
    <source>
        <dbReference type="ARBA" id="ARBA00005417"/>
    </source>
</evidence>
<reference evidence="7 8" key="1">
    <citation type="submission" date="2020-08" db="EMBL/GenBank/DDBJ databases">
        <title>Genomic Encyclopedia of Type Strains, Phase IV (KMG-IV): sequencing the most valuable type-strain genomes for metagenomic binning, comparative biology and taxonomic classification.</title>
        <authorList>
            <person name="Goeker M."/>
        </authorList>
    </citation>
    <scope>NUCLEOTIDE SEQUENCE [LARGE SCALE GENOMIC DNA]</scope>
    <source>
        <strain evidence="7 8">DSM 45615</strain>
    </source>
</reference>
<dbReference type="GO" id="GO:0016887">
    <property type="term" value="F:ATP hydrolysis activity"/>
    <property type="evidence" value="ECO:0007669"/>
    <property type="project" value="InterPro"/>
</dbReference>
<keyword evidence="3" id="KW-0547">Nucleotide-binding</keyword>
<comment type="caution">
    <text evidence="7">The sequence shown here is derived from an EMBL/GenBank/DDBJ whole genome shotgun (WGS) entry which is preliminary data.</text>
</comment>
<dbReference type="InterPro" id="IPR003439">
    <property type="entry name" value="ABC_transporter-like_ATP-bd"/>
</dbReference>
<evidence type="ECO:0000256" key="3">
    <source>
        <dbReference type="ARBA" id="ARBA00022741"/>
    </source>
</evidence>
<dbReference type="InterPro" id="IPR027417">
    <property type="entry name" value="P-loop_NTPase"/>
</dbReference>
<evidence type="ECO:0000313" key="7">
    <source>
        <dbReference type="EMBL" id="MBB5136049.1"/>
    </source>
</evidence>
<comment type="similarity">
    <text evidence="1">Belongs to the ABC transporter superfamily.</text>
</comment>
<dbReference type="InterPro" id="IPR052156">
    <property type="entry name" value="BCAA_Transport_ATP-bd_LivF"/>
</dbReference>
<dbReference type="SMART" id="SM00382">
    <property type="entry name" value="AAA"/>
    <property type="match status" value="1"/>
</dbReference>
<dbReference type="InterPro" id="IPR003593">
    <property type="entry name" value="AAA+_ATPase"/>
</dbReference>
<sequence>MSLLTVENLCAGYGGLRVLFDVSFGVEEGNITVILGANGAGKSTLLRALSGMIPATGTATLEGRRVVGRGRHRSAARLGIGHVPEGRGTFGSLTVEENLRAGGYHRPRSEVESSLEGWYEFFPRLGERRRQLASGLSGGEQQMLAIARALMGKPRLLLLDEPSLGLSPKLTGTLFTSLRAIKERLDMTILLVEQNAHLSLEIADDALVMSAGRLGPKQSAAELRQDQQIQRAYLGA</sequence>
<organism evidence="7 8">
    <name type="scientific">Thermocatellispora tengchongensis</name>
    <dbReference type="NCBI Taxonomy" id="1073253"/>
    <lineage>
        <taxon>Bacteria</taxon>
        <taxon>Bacillati</taxon>
        <taxon>Actinomycetota</taxon>
        <taxon>Actinomycetes</taxon>
        <taxon>Streptosporangiales</taxon>
        <taxon>Streptosporangiaceae</taxon>
        <taxon>Thermocatellispora</taxon>
    </lineage>
</organism>
<gene>
    <name evidence="7" type="ORF">HNP84_005793</name>
</gene>
<keyword evidence="2" id="KW-0813">Transport</keyword>
<dbReference type="PROSITE" id="PS50893">
    <property type="entry name" value="ABC_TRANSPORTER_2"/>
    <property type="match status" value="1"/>
</dbReference>
<dbReference type="PANTHER" id="PTHR43820">
    <property type="entry name" value="HIGH-AFFINITY BRANCHED-CHAIN AMINO ACID TRANSPORT ATP-BINDING PROTEIN LIVF"/>
    <property type="match status" value="1"/>
</dbReference>
<dbReference type="AlphaFoldDB" id="A0A840PAL5"/>
<dbReference type="Pfam" id="PF00005">
    <property type="entry name" value="ABC_tran"/>
    <property type="match status" value="1"/>
</dbReference>
<dbReference type="GO" id="GO:0005524">
    <property type="term" value="F:ATP binding"/>
    <property type="evidence" value="ECO:0007669"/>
    <property type="project" value="UniProtKB-KW"/>
</dbReference>
<evidence type="ECO:0000256" key="4">
    <source>
        <dbReference type="ARBA" id="ARBA00022840"/>
    </source>
</evidence>
<dbReference type="RefSeq" id="WP_185052974.1">
    <property type="nucleotide sequence ID" value="NZ_BAABIX010000017.1"/>
</dbReference>
<dbReference type="GO" id="GO:0015658">
    <property type="term" value="F:branched-chain amino acid transmembrane transporter activity"/>
    <property type="evidence" value="ECO:0007669"/>
    <property type="project" value="TreeGrafter"/>
</dbReference>
<dbReference type="Gene3D" id="3.40.50.300">
    <property type="entry name" value="P-loop containing nucleotide triphosphate hydrolases"/>
    <property type="match status" value="1"/>
</dbReference>
<keyword evidence="5" id="KW-0029">Amino-acid transport</keyword>
<name>A0A840PAL5_9ACTN</name>
<dbReference type="Proteomes" id="UP000578449">
    <property type="component" value="Unassembled WGS sequence"/>
</dbReference>
<evidence type="ECO:0000313" key="8">
    <source>
        <dbReference type="Proteomes" id="UP000578449"/>
    </source>
</evidence>
<evidence type="ECO:0000259" key="6">
    <source>
        <dbReference type="PROSITE" id="PS50893"/>
    </source>
</evidence>
<feature type="domain" description="ABC transporter" evidence="6">
    <location>
        <begin position="4"/>
        <end position="236"/>
    </location>
</feature>
<proteinExistence type="inferred from homology"/>
<evidence type="ECO:0000256" key="2">
    <source>
        <dbReference type="ARBA" id="ARBA00022448"/>
    </source>
</evidence>
<dbReference type="PANTHER" id="PTHR43820:SF4">
    <property type="entry name" value="HIGH-AFFINITY BRANCHED-CHAIN AMINO ACID TRANSPORT ATP-BINDING PROTEIN LIVF"/>
    <property type="match status" value="1"/>
</dbReference>
<protein>
    <submittedName>
        <fullName evidence="7">Branched-chain amino acid transport system ATP-binding protein</fullName>
    </submittedName>
</protein>
<keyword evidence="8" id="KW-1185">Reference proteome</keyword>
<keyword evidence="4 7" id="KW-0067">ATP-binding</keyword>
<dbReference type="PROSITE" id="PS00211">
    <property type="entry name" value="ABC_TRANSPORTER_1"/>
    <property type="match status" value="1"/>
</dbReference>
<dbReference type="CDD" id="cd03224">
    <property type="entry name" value="ABC_TM1139_LivF_branched"/>
    <property type="match status" value="1"/>
</dbReference>
<accession>A0A840PAL5</accession>
<dbReference type="GO" id="GO:0015807">
    <property type="term" value="P:L-amino acid transport"/>
    <property type="evidence" value="ECO:0007669"/>
    <property type="project" value="TreeGrafter"/>
</dbReference>